<proteinExistence type="predicted"/>
<keyword evidence="1" id="KW-1133">Transmembrane helix</keyword>
<dbReference type="Proteomes" id="UP000011115">
    <property type="component" value="Unassembled WGS sequence"/>
</dbReference>
<dbReference type="AlphaFoldDB" id="M1AZ91"/>
<dbReference type="Gramene" id="PGSC0003DMT400033492">
    <property type="protein sequence ID" value="PGSC0003DMT400033492"/>
    <property type="gene ID" value="PGSC0003DMG400012868"/>
</dbReference>
<keyword evidence="1" id="KW-0472">Membrane</keyword>
<dbReference type="PANTHER" id="PTHR14269">
    <property type="entry name" value="CDP-DIACYLGLYCEROL--GLYCEROL-3-PHOSPHATE 3-PHOSPHATIDYLTRANSFERASE-RELATED"/>
    <property type="match status" value="1"/>
</dbReference>
<dbReference type="eggNOG" id="KOG1617">
    <property type="taxonomic scope" value="Eukaryota"/>
</dbReference>
<accession>M1AZ91</accession>
<name>M1AZ91_SOLTU</name>
<keyword evidence="3" id="KW-1185">Reference proteome</keyword>
<dbReference type="HOGENOM" id="CLU_1762013_0_0_1"/>
<organism evidence="2 3">
    <name type="scientific">Solanum tuberosum</name>
    <name type="common">Potato</name>
    <dbReference type="NCBI Taxonomy" id="4113"/>
    <lineage>
        <taxon>Eukaryota</taxon>
        <taxon>Viridiplantae</taxon>
        <taxon>Streptophyta</taxon>
        <taxon>Embryophyta</taxon>
        <taxon>Tracheophyta</taxon>
        <taxon>Spermatophyta</taxon>
        <taxon>Magnoliopsida</taxon>
        <taxon>eudicotyledons</taxon>
        <taxon>Gunneridae</taxon>
        <taxon>Pentapetalae</taxon>
        <taxon>asterids</taxon>
        <taxon>lamiids</taxon>
        <taxon>Solanales</taxon>
        <taxon>Solanaceae</taxon>
        <taxon>Solanoideae</taxon>
        <taxon>Solaneae</taxon>
        <taxon>Solanum</taxon>
    </lineage>
</organism>
<dbReference type="STRING" id="4113.M1AZ91"/>
<keyword evidence="1" id="KW-0812">Transmembrane</keyword>
<evidence type="ECO:0000313" key="3">
    <source>
        <dbReference type="Proteomes" id="UP000011115"/>
    </source>
</evidence>
<feature type="transmembrane region" description="Helical" evidence="1">
    <location>
        <begin position="104"/>
        <end position="131"/>
    </location>
</feature>
<protein>
    <submittedName>
        <fullName evidence="2">Phosphatidylglycerophosphate synthase</fullName>
    </submittedName>
</protein>
<dbReference type="EnsemblPlants" id="PGSC0003DMT400033492">
    <property type="protein sequence ID" value="PGSC0003DMT400033492"/>
    <property type="gene ID" value="PGSC0003DMG400012868"/>
</dbReference>
<dbReference type="PANTHER" id="PTHR14269:SF58">
    <property type="entry name" value="CDP-DIACYLGLYCEROL--GLYCEROL-3-PHOSPHATE 3-PHOSPHATIDYLTRANSFERASE 2-LIKE"/>
    <property type="match status" value="1"/>
</dbReference>
<reference evidence="3" key="1">
    <citation type="journal article" date="2011" name="Nature">
        <title>Genome sequence and analysis of the tuber crop potato.</title>
        <authorList>
            <consortium name="The Potato Genome Sequencing Consortium"/>
        </authorList>
    </citation>
    <scope>NUCLEOTIDE SEQUENCE [LARGE SCALE GENOMIC DNA]</scope>
    <source>
        <strain evidence="3">cv. DM1-3 516 R44</strain>
    </source>
</reference>
<dbReference type="InterPro" id="IPR050324">
    <property type="entry name" value="CDP-alcohol_PTase-I"/>
</dbReference>
<dbReference type="InParanoid" id="M1AZ91"/>
<sequence length="148" mass="16256">MLVTYFYTATFYVDSWWGPTAIFIAAAVTDWLDGWDTFPASLGQQSFSLALTSDTLVIWPLKKLYVFEMITMSAVREWAASQGGKLSELAVNNLGKWKTATQMIALTILLLTSLSEAASLVGSGVILLYIYQRGLLCGLCCAASDNKY</sequence>
<dbReference type="PaxDb" id="4113-PGSC0003DMT400033492"/>
<reference evidence="2" key="2">
    <citation type="submission" date="2015-06" db="UniProtKB">
        <authorList>
            <consortium name="EnsemblPlants"/>
        </authorList>
    </citation>
    <scope>IDENTIFICATION</scope>
    <source>
        <strain evidence="2">DM1-3 516 R44</strain>
    </source>
</reference>
<evidence type="ECO:0000256" key="1">
    <source>
        <dbReference type="SAM" id="Phobius"/>
    </source>
</evidence>
<evidence type="ECO:0000313" key="2">
    <source>
        <dbReference type="EnsemblPlants" id="PGSC0003DMT400033492"/>
    </source>
</evidence>